<accession>A0A0G4M5B8</accession>
<comment type="subcellular location">
    <subcellularLocation>
        <location evidence="1 15">Membrane</location>
        <topology evidence="1 15">Multi-pass membrane protein</topology>
    </subcellularLocation>
</comment>
<dbReference type="InterPro" id="IPR023214">
    <property type="entry name" value="HAD_sf"/>
</dbReference>
<evidence type="ECO:0000256" key="8">
    <source>
        <dbReference type="ARBA" id="ARBA00022967"/>
    </source>
</evidence>
<keyword evidence="6 13" id="KW-0067">ATP-binding</keyword>
<dbReference type="NCBIfam" id="TIGR01652">
    <property type="entry name" value="ATPase-Plipid"/>
    <property type="match status" value="1"/>
</dbReference>
<dbReference type="Gene3D" id="3.40.50.1000">
    <property type="entry name" value="HAD superfamily/HAD-like"/>
    <property type="match status" value="1"/>
</dbReference>
<dbReference type="Proteomes" id="UP000045706">
    <property type="component" value="Unassembled WGS sequence"/>
</dbReference>
<sequence length="630" mass="70251">MAGRPTGGPQGAPSHDLLLDLENDQPVYGGGQRSTLNDDDLMRTYTRDQESGQDQGRPSVSYDDFIGAGQSRQHGTGSQPGGPGQSSSSSNNNNVSAPYSRSGRQYSQTSDLGNYQRYADDFDDYPADGDSFYQQSGALNGGGADAAARHNARNRNSVLSMGGGLFGKMKNRLGMGQGYSEMDLPLTEPGGGGGGGAGGGGDRTIELETLALVIDGKSLTFALEKDLEKMFLDLAIMCKAVICCRVSPLQKALVVKLVKKYQKESILLAIGDGANDVSMIQAAHIGVGISGEEGLQAARSADVSIAQFRFLKKLLLVHGAWSYQRVAKTILYSFYKNITLYMTQFWYTFRNVFSGAVIYESWTLTFYNVFYTVLPPLALGILDQFISARLLDRYPQLYSMGQQNQFFRMKVFIEWLLNAVYHSIILYVFGELIWHGDLILENGQIAGHWMWGTALYAPVLLTVLGKAGLVTSNWTKYHVIAIPGSMAIWWIFIAVYGTVAPMIPFSPEFHGIVPKLYSSPIFWLQTFALAILCLLRDFAWKYAKRMYRPESYHHIQEIQKYNIQDYRPRMEQFQKAIRKVRQVQRMRKQRGYAFSQADESQARVLQAYDTTQNRGRYGEMTSSRPQGQGT</sequence>
<evidence type="ECO:0000256" key="1">
    <source>
        <dbReference type="ARBA" id="ARBA00004141"/>
    </source>
</evidence>
<dbReference type="GO" id="GO:0005886">
    <property type="term" value="C:plasma membrane"/>
    <property type="evidence" value="ECO:0007669"/>
    <property type="project" value="TreeGrafter"/>
</dbReference>
<feature type="compositionally biased region" description="Gly residues" evidence="16">
    <location>
        <begin position="1"/>
        <end position="10"/>
    </location>
</feature>
<dbReference type="InterPro" id="IPR001757">
    <property type="entry name" value="P_typ_ATPase"/>
</dbReference>
<dbReference type="PANTHER" id="PTHR24092">
    <property type="entry name" value="PROBABLE PHOSPHOLIPID-TRANSPORTING ATPASE"/>
    <property type="match status" value="1"/>
</dbReference>
<feature type="binding site" evidence="13">
    <location>
        <position position="275"/>
    </location>
    <ligand>
        <name>ATP</name>
        <dbReference type="ChEBI" id="CHEBI:30616"/>
    </ligand>
</feature>
<feature type="domain" description="P-type ATPase C-terminal" evidence="17">
    <location>
        <begin position="298"/>
        <end position="550"/>
    </location>
</feature>
<feature type="binding site" evidence="13">
    <location>
        <position position="245"/>
    </location>
    <ligand>
        <name>ATP</name>
        <dbReference type="ChEBI" id="CHEBI:30616"/>
    </ligand>
</feature>
<dbReference type="GO" id="GO:0005524">
    <property type="term" value="F:ATP binding"/>
    <property type="evidence" value="ECO:0007669"/>
    <property type="project" value="UniProtKB-UniRule"/>
</dbReference>
<evidence type="ECO:0000256" key="5">
    <source>
        <dbReference type="ARBA" id="ARBA00022741"/>
    </source>
</evidence>
<feature type="binding site" evidence="13">
    <location>
        <position position="251"/>
    </location>
    <ligand>
        <name>ATP</name>
        <dbReference type="ChEBI" id="CHEBI:30616"/>
    </ligand>
</feature>
<evidence type="ECO:0000256" key="4">
    <source>
        <dbReference type="ARBA" id="ARBA00022723"/>
    </source>
</evidence>
<dbReference type="GO" id="GO:0016887">
    <property type="term" value="F:ATP hydrolysis activity"/>
    <property type="evidence" value="ECO:0007669"/>
    <property type="project" value="InterPro"/>
</dbReference>
<dbReference type="EC" id="7.6.2.1" evidence="15"/>
<dbReference type="GO" id="GO:0140326">
    <property type="term" value="F:ATPase-coupled intramembrane lipid transporter activity"/>
    <property type="evidence" value="ECO:0007669"/>
    <property type="project" value="UniProtKB-EC"/>
</dbReference>
<feature type="transmembrane region" description="Helical" evidence="15">
    <location>
        <begin position="479"/>
        <end position="500"/>
    </location>
</feature>
<organism evidence="18 19">
    <name type="scientific">Verticillium longisporum</name>
    <name type="common">Verticillium dahliae var. longisporum</name>
    <dbReference type="NCBI Taxonomy" id="100787"/>
    <lineage>
        <taxon>Eukaryota</taxon>
        <taxon>Fungi</taxon>
        <taxon>Dikarya</taxon>
        <taxon>Ascomycota</taxon>
        <taxon>Pezizomycotina</taxon>
        <taxon>Sordariomycetes</taxon>
        <taxon>Hypocreomycetidae</taxon>
        <taxon>Glomerellales</taxon>
        <taxon>Plectosphaerellaceae</taxon>
        <taxon>Verticillium</taxon>
    </lineage>
</organism>
<feature type="compositionally biased region" description="Basic and acidic residues" evidence="16">
    <location>
        <begin position="40"/>
        <end position="50"/>
    </location>
</feature>
<dbReference type="GO" id="GO:0005802">
    <property type="term" value="C:trans-Golgi network"/>
    <property type="evidence" value="ECO:0007669"/>
    <property type="project" value="TreeGrafter"/>
</dbReference>
<dbReference type="InterPro" id="IPR032630">
    <property type="entry name" value="P_typ_ATPase_c"/>
</dbReference>
<dbReference type="EMBL" id="CVQI01022223">
    <property type="protein sequence ID" value="CRK29473.1"/>
    <property type="molecule type" value="Genomic_DNA"/>
</dbReference>
<dbReference type="InterPro" id="IPR023298">
    <property type="entry name" value="ATPase_P-typ_TM_dom_sf"/>
</dbReference>
<feature type="region of interest" description="Disordered" evidence="16">
    <location>
        <begin position="1"/>
        <end position="149"/>
    </location>
</feature>
<feature type="binding site" evidence="14">
    <location>
        <position position="272"/>
    </location>
    <ligand>
        <name>Mg(2+)</name>
        <dbReference type="ChEBI" id="CHEBI:18420"/>
    </ligand>
</feature>
<dbReference type="AlphaFoldDB" id="A0A0G4M5B8"/>
<comment type="catalytic activity">
    <reaction evidence="12">
        <text>a 1,2-diacyl-sn-glycero-3-phosphoethanolamine(out) + ATP + H2O = a 1,2-diacyl-sn-glycero-3-phosphoethanolamine(in) + ADP + phosphate + H(+)</text>
        <dbReference type="Rhea" id="RHEA:66132"/>
        <dbReference type="ChEBI" id="CHEBI:15377"/>
        <dbReference type="ChEBI" id="CHEBI:15378"/>
        <dbReference type="ChEBI" id="CHEBI:30616"/>
        <dbReference type="ChEBI" id="CHEBI:43474"/>
        <dbReference type="ChEBI" id="CHEBI:64612"/>
        <dbReference type="ChEBI" id="CHEBI:456216"/>
    </reaction>
    <physiologicalReaction direction="left-to-right" evidence="12">
        <dbReference type="Rhea" id="RHEA:66133"/>
    </physiologicalReaction>
</comment>
<evidence type="ECO:0000256" key="13">
    <source>
        <dbReference type="PIRSR" id="PIRSR606539-2"/>
    </source>
</evidence>
<dbReference type="GO" id="GO:0032456">
    <property type="term" value="P:endocytic recycling"/>
    <property type="evidence" value="ECO:0007669"/>
    <property type="project" value="TreeGrafter"/>
</dbReference>
<keyword evidence="5 13" id="KW-0547">Nucleotide-binding</keyword>
<evidence type="ECO:0000256" key="11">
    <source>
        <dbReference type="ARBA" id="ARBA00034036"/>
    </source>
</evidence>
<dbReference type="GO" id="GO:0045332">
    <property type="term" value="P:phospholipid translocation"/>
    <property type="evidence" value="ECO:0007669"/>
    <property type="project" value="TreeGrafter"/>
</dbReference>
<evidence type="ECO:0000256" key="15">
    <source>
        <dbReference type="RuleBase" id="RU362033"/>
    </source>
</evidence>
<evidence type="ECO:0000256" key="12">
    <source>
        <dbReference type="ARBA" id="ARBA00049128"/>
    </source>
</evidence>
<keyword evidence="3 15" id="KW-0812">Transmembrane</keyword>
<evidence type="ECO:0000256" key="6">
    <source>
        <dbReference type="ARBA" id="ARBA00022840"/>
    </source>
</evidence>
<feature type="binding site" evidence="14">
    <location>
        <position position="276"/>
    </location>
    <ligand>
        <name>Mg(2+)</name>
        <dbReference type="ChEBI" id="CHEBI:18420"/>
    </ligand>
</feature>
<evidence type="ECO:0000256" key="2">
    <source>
        <dbReference type="ARBA" id="ARBA00008109"/>
    </source>
</evidence>
<comment type="similarity">
    <text evidence="2 15">Belongs to the cation transport ATPase (P-type) (TC 3.A.3) family. Type IV subfamily.</text>
</comment>
<dbReference type="GO" id="GO:0000287">
    <property type="term" value="F:magnesium ion binding"/>
    <property type="evidence" value="ECO:0007669"/>
    <property type="project" value="UniProtKB-UniRule"/>
</dbReference>
<comment type="catalytic activity">
    <reaction evidence="11 15">
        <text>ATP + H2O + phospholipidSide 1 = ADP + phosphate + phospholipidSide 2.</text>
        <dbReference type="EC" id="7.6.2.1"/>
    </reaction>
</comment>
<keyword evidence="4 14" id="KW-0479">Metal-binding</keyword>
<proteinExistence type="inferred from homology"/>
<evidence type="ECO:0000256" key="9">
    <source>
        <dbReference type="ARBA" id="ARBA00022989"/>
    </source>
</evidence>
<dbReference type="SUPFAM" id="SSF81665">
    <property type="entry name" value="Calcium ATPase, transmembrane domain M"/>
    <property type="match status" value="1"/>
</dbReference>
<evidence type="ECO:0000256" key="16">
    <source>
        <dbReference type="SAM" id="MobiDB-lite"/>
    </source>
</evidence>
<feature type="transmembrane region" description="Helical" evidence="15">
    <location>
        <begin position="369"/>
        <end position="391"/>
    </location>
</feature>
<keyword evidence="10 15" id="KW-0472">Membrane</keyword>
<dbReference type="PANTHER" id="PTHR24092:SF150">
    <property type="entry name" value="PHOSPHOLIPID-TRANSPORTING ATPASE"/>
    <property type="match status" value="1"/>
</dbReference>
<comment type="cofactor">
    <cofactor evidence="14">
        <name>Mg(2+)</name>
        <dbReference type="ChEBI" id="CHEBI:18420"/>
    </cofactor>
</comment>
<feature type="compositionally biased region" description="Low complexity" evidence="16">
    <location>
        <begin position="85"/>
        <end position="94"/>
    </location>
</feature>
<feature type="transmembrane region" description="Helical" evidence="15">
    <location>
        <begin position="520"/>
        <end position="539"/>
    </location>
</feature>
<evidence type="ECO:0000313" key="19">
    <source>
        <dbReference type="Proteomes" id="UP000045706"/>
    </source>
</evidence>
<dbReference type="GO" id="GO:0006892">
    <property type="term" value="P:post-Golgi vesicle-mediated transport"/>
    <property type="evidence" value="ECO:0007669"/>
    <property type="project" value="TreeGrafter"/>
</dbReference>
<feature type="binding site" evidence="13">
    <location>
        <position position="276"/>
    </location>
    <ligand>
        <name>ATP</name>
        <dbReference type="ChEBI" id="CHEBI:30616"/>
    </ligand>
</feature>
<feature type="transmembrane region" description="Helical" evidence="15">
    <location>
        <begin position="449"/>
        <end position="467"/>
    </location>
</feature>
<name>A0A0G4M5B8_VERLO</name>
<evidence type="ECO:0000256" key="7">
    <source>
        <dbReference type="ARBA" id="ARBA00022842"/>
    </source>
</evidence>
<dbReference type="SUPFAM" id="SSF56784">
    <property type="entry name" value="HAD-like"/>
    <property type="match status" value="1"/>
</dbReference>
<keyword evidence="9 15" id="KW-1133">Transmembrane helix</keyword>
<evidence type="ECO:0000259" key="17">
    <source>
        <dbReference type="Pfam" id="PF16212"/>
    </source>
</evidence>
<dbReference type="NCBIfam" id="TIGR01494">
    <property type="entry name" value="ATPase_P-type"/>
    <property type="match status" value="1"/>
</dbReference>
<protein>
    <recommendedName>
        <fullName evidence="15">Phospholipid-transporting ATPase</fullName>
        <ecNumber evidence="15">7.6.2.1</ecNumber>
    </recommendedName>
</protein>
<dbReference type="InterPro" id="IPR006539">
    <property type="entry name" value="P-type_ATPase_IV"/>
</dbReference>
<dbReference type="Pfam" id="PF16212">
    <property type="entry name" value="PhoLip_ATPase_C"/>
    <property type="match status" value="1"/>
</dbReference>
<evidence type="ECO:0000256" key="10">
    <source>
        <dbReference type="ARBA" id="ARBA00023136"/>
    </source>
</evidence>
<feature type="compositionally biased region" description="Polar residues" evidence="16">
    <location>
        <begin position="95"/>
        <end position="113"/>
    </location>
</feature>
<evidence type="ECO:0000256" key="14">
    <source>
        <dbReference type="PIRSR" id="PIRSR606539-3"/>
    </source>
</evidence>
<feature type="transmembrane region" description="Helical" evidence="15">
    <location>
        <begin position="411"/>
        <end position="429"/>
    </location>
</feature>
<reference evidence="19" key="1">
    <citation type="submission" date="2015-05" db="EMBL/GenBank/DDBJ databases">
        <authorList>
            <person name="Fogelqvist Johan"/>
        </authorList>
    </citation>
    <scope>NUCLEOTIDE SEQUENCE [LARGE SCALE GENOMIC DNA]</scope>
</reference>
<dbReference type="InterPro" id="IPR036412">
    <property type="entry name" value="HAD-like_sf"/>
</dbReference>
<evidence type="ECO:0000256" key="3">
    <source>
        <dbReference type="ARBA" id="ARBA00022692"/>
    </source>
</evidence>
<comment type="caution">
    <text evidence="15">Lacks conserved residue(s) required for the propagation of feature annotation.</text>
</comment>
<keyword evidence="8 15" id="KW-1278">Translocase</keyword>
<evidence type="ECO:0000313" key="18">
    <source>
        <dbReference type="EMBL" id="CRK29473.1"/>
    </source>
</evidence>
<gene>
    <name evidence="18" type="ORF">BN1723_000460</name>
</gene>
<keyword evidence="7 14" id="KW-0460">Magnesium</keyword>